<dbReference type="EMBL" id="CAJNOL010001851">
    <property type="protein sequence ID" value="CAF1428328.1"/>
    <property type="molecule type" value="Genomic_DNA"/>
</dbReference>
<evidence type="ECO:0000313" key="3">
    <source>
        <dbReference type="EMBL" id="CAF1004685.1"/>
    </source>
</evidence>
<keyword evidence="1" id="KW-0472">Membrane</keyword>
<dbReference type="InterPro" id="IPR045860">
    <property type="entry name" value="Snake_toxin-like_sf"/>
</dbReference>
<keyword evidence="1" id="KW-0812">Transmembrane</keyword>
<evidence type="ECO:0000256" key="2">
    <source>
        <dbReference type="SAM" id="SignalP"/>
    </source>
</evidence>
<dbReference type="Proteomes" id="UP000663870">
    <property type="component" value="Unassembled WGS sequence"/>
</dbReference>
<dbReference type="EMBL" id="CAJNOH010000337">
    <property type="protein sequence ID" value="CAF1004685.1"/>
    <property type="molecule type" value="Genomic_DNA"/>
</dbReference>
<feature type="signal peptide" evidence="2">
    <location>
        <begin position="1"/>
        <end position="21"/>
    </location>
</feature>
<evidence type="ECO:0000313" key="5">
    <source>
        <dbReference type="Proteomes" id="UP000663854"/>
    </source>
</evidence>
<evidence type="ECO:0000313" key="6">
    <source>
        <dbReference type="Proteomes" id="UP000663870"/>
    </source>
</evidence>
<feature type="chain" id="PRO_5036224592" evidence="2">
    <location>
        <begin position="22"/>
        <end position="230"/>
    </location>
</feature>
<keyword evidence="6" id="KW-1185">Reference proteome</keyword>
<accession>A0A814H255</accession>
<name>A0A814H255_9BILA</name>
<keyword evidence="1" id="KW-1133">Transmembrane helix</keyword>
<evidence type="ECO:0000256" key="1">
    <source>
        <dbReference type="SAM" id="Phobius"/>
    </source>
</evidence>
<dbReference type="CDD" id="cd00117">
    <property type="entry name" value="TFP"/>
    <property type="match status" value="1"/>
</dbReference>
<protein>
    <submittedName>
        <fullName evidence="3">Uncharacterized protein</fullName>
    </submittedName>
</protein>
<organism evidence="3 5">
    <name type="scientific">Rotaria sordida</name>
    <dbReference type="NCBI Taxonomy" id="392033"/>
    <lineage>
        <taxon>Eukaryota</taxon>
        <taxon>Metazoa</taxon>
        <taxon>Spiralia</taxon>
        <taxon>Gnathifera</taxon>
        <taxon>Rotifera</taxon>
        <taxon>Eurotatoria</taxon>
        <taxon>Bdelloidea</taxon>
        <taxon>Philodinida</taxon>
        <taxon>Philodinidae</taxon>
        <taxon>Rotaria</taxon>
    </lineage>
</organism>
<proteinExistence type="predicted"/>
<comment type="caution">
    <text evidence="3">The sequence shown here is derived from an EMBL/GenBank/DDBJ whole genome shotgun (WGS) entry which is preliminary data.</text>
</comment>
<dbReference type="SUPFAM" id="SSF57302">
    <property type="entry name" value="Snake toxin-like"/>
    <property type="match status" value="1"/>
</dbReference>
<feature type="transmembrane region" description="Helical" evidence="1">
    <location>
        <begin position="211"/>
        <end position="229"/>
    </location>
</feature>
<reference evidence="3" key="1">
    <citation type="submission" date="2021-02" db="EMBL/GenBank/DDBJ databases">
        <authorList>
            <person name="Nowell W R."/>
        </authorList>
    </citation>
    <scope>NUCLEOTIDE SEQUENCE</scope>
</reference>
<sequence length="230" mass="26115">MLHRLFQLLFLLEIFIIHSFQWDIFLSLDETDKLLCYSCKGDECKHVTNNDLNKILCDKRTQLCWAGFMDHQPYRTCANRHCTPSDYSLDSHITIETCCRSDLCNSISLSSPTLDQSHKKTSLSPFAETSSIAQTPATTSTYIKKHTTTKRGYIIDTIVPGKSPVSTDTDAFSDDDEDENWLKLKLNASDPNSFGVNWDRLPYDTSFSNRIASISSILLFLISILLVILL</sequence>
<gene>
    <name evidence="4" type="ORF">JXQ802_LOCUS36283</name>
    <name evidence="3" type="ORF">PYM288_LOCUS14793</name>
</gene>
<dbReference type="AlphaFoldDB" id="A0A814H255"/>
<keyword evidence="2" id="KW-0732">Signal</keyword>
<dbReference type="Proteomes" id="UP000663854">
    <property type="component" value="Unassembled WGS sequence"/>
</dbReference>
<evidence type="ECO:0000313" key="4">
    <source>
        <dbReference type="EMBL" id="CAF1428328.1"/>
    </source>
</evidence>